<dbReference type="KEGG" id="fls:GLV81_13365"/>
<protein>
    <submittedName>
        <fullName evidence="1">Bacillithiol system redox-active protein YtxJ</fullName>
    </submittedName>
</protein>
<sequence length="110" mass="12582">MSWNLLQSADQLTQLIAQSASKPQLIFKHSTRCSISSMVLHRLERAGLNDQLDWHLLDLIAHRQLSNHIAEHFDVWHESPQVLLIKQGECIFDESHMGIQMAEIVEQASS</sequence>
<dbReference type="RefSeq" id="WP_157479311.1">
    <property type="nucleotide sequence ID" value="NZ_CP046566.1"/>
</dbReference>
<dbReference type="NCBIfam" id="TIGR04019">
    <property type="entry name" value="B_thiol_YtxJ"/>
    <property type="match status" value="1"/>
</dbReference>
<dbReference type="Pfam" id="PF11009">
    <property type="entry name" value="BrxC"/>
    <property type="match status" value="1"/>
</dbReference>
<evidence type="ECO:0000313" key="1">
    <source>
        <dbReference type="EMBL" id="QGW28958.1"/>
    </source>
</evidence>
<keyword evidence="2" id="KW-1185">Reference proteome</keyword>
<gene>
    <name evidence="1" type="primary">ytxJ</name>
    <name evidence="1" type="ORF">GLV81_13365</name>
</gene>
<dbReference type="EMBL" id="CP046566">
    <property type="protein sequence ID" value="QGW28958.1"/>
    <property type="molecule type" value="Genomic_DNA"/>
</dbReference>
<reference evidence="1 2" key="1">
    <citation type="submission" date="2019-11" db="EMBL/GenBank/DDBJ databases">
        <authorList>
            <person name="Im W.T."/>
        </authorList>
    </citation>
    <scope>NUCLEOTIDE SEQUENCE [LARGE SCALE GENOMIC DNA]</scope>
    <source>
        <strain evidence="1 2">SB-02</strain>
    </source>
</reference>
<evidence type="ECO:0000313" key="2">
    <source>
        <dbReference type="Proteomes" id="UP000426027"/>
    </source>
</evidence>
<name>A0A6I6GMP0_9BACT</name>
<dbReference type="InterPro" id="IPR022551">
    <property type="entry name" value="BrxC"/>
</dbReference>
<proteinExistence type="predicted"/>
<dbReference type="AlphaFoldDB" id="A0A6I6GMP0"/>
<organism evidence="1 2">
    <name type="scientific">Phnomibacter ginsenosidimutans</name>
    <dbReference type="NCBI Taxonomy" id="2676868"/>
    <lineage>
        <taxon>Bacteria</taxon>
        <taxon>Pseudomonadati</taxon>
        <taxon>Bacteroidota</taxon>
        <taxon>Chitinophagia</taxon>
        <taxon>Chitinophagales</taxon>
        <taxon>Chitinophagaceae</taxon>
        <taxon>Phnomibacter</taxon>
    </lineage>
</organism>
<accession>A0A6I6GMP0</accession>
<dbReference type="Proteomes" id="UP000426027">
    <property type="component" value="Chromosome"/>
</dbReference>
<dbReference type="Gene3D" id="3.40.30.10">
    <property type="entry name" value="Glutaredoxin"/>
    <property type="match status" value="1"/>
</dbReference>